<proteinExistence type="predicted"/>
<dbReference type="AlphaFoldDB" id="A0A150GJP0"/>
<comment type="caution">
    <text evidence="2">The sequence shown here is derived from an EMBL/GenBank/DDBJ whole genome shotgun (WGS) entry which is preliminary data.</text>
</comment>
<dbReference type="SUPFAM" id="SSF48403">
    <property type="entry name" value="Ankyrin repeat"/>
    <property type="match status" value="1"/>
</dbReference>
<dbReference type="GO" id="GO:0046513">
    <property type="term" value="P:ceramide biosynthetic process"/>
    <property type="evidence" value="ECO:0007669"/>
    <property type="project" value="TreeGrafter"/>
</dbReference>
<name>A0A150GJP0_GONPE</name>
<keyword evidence="3" id="KW-1185">Reference proteome</keyword>
<evidence type="ECO:0000313" key="2">
    <source>
        <dbReference type="EMBL" id="KXZ50023.1"/>
    </source>
</evidence>
<dbReference type="SUPFAM" id="SSF140860">
    <property type="entry name" value="Pseudo ankyrin repeat-like"/>
    <property type="match status" value="1"/>
</dbReference>
<dbReference type="GO" id="GO:0004620">
    <property type="term" value="F:phospholipase activity"/>
    <property type="evidence" value="ECO:0007669"/>
    <property type="project" value="TreeGrafter"/>
</dbReference>
<dbReference type="GO" id="GO:0030149">
    <property type="term" value="P:sphingolipid catabolic process"/>
    <property type="evidence" value="ECO:0007669"/>
    <property type="project" value="TreeGrafter"/>
</dbReference>
<dbReference type="PANTHER" id="PTHR12393:SF6">
    <property type="entry name" value="SPHINGOMYELIN PHOSPHODIESTERASE 2"/>
    <property type="match status" value="1"/>
</dbReference>
<gene>
    <name evidence="2" type="ORF">GPECTOR_18g176</name>
</gene>
<protein>
    <submittedName>
        <fullName evidence="2">Uncharacterized protein</fullName>
    </submittedName>
</protein>
<evidence type="ECO:0000256" key="1">
    <source>
        <dbReference type="SAM" id="MobiDB-lite"/>
    </source>
</evidence>
<dbReference type="STRING" id="33097.A0A150GJP0"/>
<dbReference type="Proteomes" id="UP000075714">
    <property type="component" value="Unassembled WGS sequence"/>
</dbReference>
<dbReference type="GO" id="GO:0016020">
    <property type="term" value="C:membrane"/>
    <property type="evidence" value="ECO:0007669"/>
    <property type="project" value="TreeGrafter"/>
</dbReference>
<dbReference type="GO" id="GO:0005783">
    <property type="term" value="C:endoplasmic reticulum"/>
    <property type="evidence" value="ECO:0007669"/>
    <property type="project" value="TreeGrafter"/>
</dbReference>
<dbReference type="PANTHER" id="PTHR12393">
    <property type="entry name" value="SPHINGOMYELIN PHOSPHODIESTERASE RELATED"/>
    <property type="match status" value="1"/>
</dbReference>
<dbReference type="EMBL" id="LSYV01000019">
    <property type="protein sequence ID" value="KXZ50023.1"/>
    <property type="molecule type" value="Genomic_DNA"/>
</dbReference>
<evidence type="ECO:0000313" key="3">
    <source>
        <dbReference type="Proteomes" id="UP000075714"/>
    </source>
</evidence>
<accession>A0A150GJP0</accession>
<sequence>MEAGADNAASRVWIPGIIERIAAHLPVNDVASTLRTLDKATLALLRDPRNAAVRLSQPVPPGAFAQKWGAPGAVRSLTRAQRAQLVSLTAASGSLHNLRIAEKAAECGKPAQALEAAAGAGQLHVCAYLLQRGYPLGESLRCAAAKGQRAACDWLLANGCAWDGAALCAAARGGHAELLVALAAAEPAAARRRRASPLVGRWEVLEAVAEGCSLAVLQRLMGGDDGGDGQVSDVDGAESPLTAASVSSLAAAAEEEDPTPSVREQVRRRELAALRTRVLAAAAGSPTPDWRAKLTWLEGLGWPLGPEACAAAAGRPDALERLAWLHQWGYPADAGAAEAAAAAGNEAALSYMLSYLQAAGGVGGATPLAAYRAACGGHLGCLMLLHAAGCRWPSVRNRGYLEVVAANGDLDMVAWMLEVDGNLRNGLYGHNSTAVMLAAARSGSLALLRWLRERSGTWGEGAFVEAVACGCSEEALEWLVESGCPMPSDGGPYVRAAHVHDLPVLRCLARLSCPWGPAGEAFNRALRQRCGPEQLGWLLDAGCPVDWPAAFLTVGECGAGDGGGGCAGDADAGSLAEWLKRRQRQLAGGASAAAEAEMAEAEVAEAEVAEAEVAEAAAPASWAVEAGERAEVGAARDAFH</sequence>
<reference evidence="3" key="1">
    <citation type="journal article" date="2016" name="Nat. Commun.">
        <title>The Gonium pectorale genome demonstrates co-option of cell cycle regulation during the evolution of multicellularity.</title>
        <authorList>
            <person name="Hanschen E.R."/>
            <person name="Marriage T.N."/>
            <person name="Ferris P.J."/>
            <person name="Hamaji T."/>
            <person name="Toyoda A."/>
            <person name="Fujiyama A."/>
            <person name="Neme R."/>
            <person name="Noguchi H."/>
            <person name="Minakuchi Y."/>
            <person name="Suzuki M."/>
            <person name="Kawai-Toyooka H."/>
            <person name="Smith D.R."/>
            <person name="Sparks H."/>
            <person name="Anderson J."/>
            <person name="Bakaric R."/>
            <person name="Luria V."/>
            <person name="Karger A."/>
            <person name="Kirschner M.W."/>
            <person name="Durand P.M."/>
            <person name="Michod R.E."/>
            <person name="Nozaki H."/>
            <person name="Olson B.J."/>
        </authorList>
    </citation>
    <scope>NUCLEOTIDE SEQUENCE [LARGE SCALE GENOMIC DNA]</scope>
    <source>
        <strain evidence="3">NIES-2863</strain>
    </source>
</reference>
<dbReference type="Gene3D" id="1.25.40.20">
    <property type="entry name" value="Ankyrin repeat-containing domain"/>
    <property type="match status" value="1"/>
</dbReference>
<dbReference type="GO" id="GO:0071944">
    <property type="term" value="C:cell periphery"/>
    <property type="evidence" value="ECO:0007669"/>
    <property type="project" value="TreeGrafter"/>
</dbReference>
<feature type="region of interest" description="Disordered" evidence="1">
    <location>
        <begin position="245"/>
        <end position="265"/>
    </location>
</feature>
<dbReference type="InterPro" id="IPR036770">
    <property type="entry name" value="Ankyrin_rpt-contain_sf"/>
</dbReference>
<organism evidence="2 3">
    <name type="scientific">Gonium pectorale</name>
    <name type="common">Green alga</name>
    <dbReference type="NCBI Taxonomy" id="33097"/>
    <lineage>
        <taxon>Eukaryota</taxon>
        <taxon>Viridiplantae</taxon>
        <taxon>Chlorophyta</taxon>
        <taxon>core chlorophytes</taxon>
        <taxon>Chlorophyceae</taxon>
        <taxon>CS clade</taxon>
        <taxon>Chlamydomonadales</taxon>
        <taxon>Volvocaceae</taxon>
        <taxon>Gonium</taxon>
    </lineage>
</organism>